<gene>
    <name evidence="2" type="ORF">Pmani_036376</name>
</gene>
<feature type="compositionally biased region" description="Basic and acidic residues" evidence="1">
    <location>
        <begin position="120"/>
        <end position="144"/>
    </location>
</feature>
<feature type="compositionally biased region" description="Acidic residues" evidence="1">
    <location>
        <begin position="100"/>
        <end position="114"/>
    </location>
</feature>
<proteinExistence type="predicted"/>
<keyword evidence="3" id="KW-1185">Reference proteome</keyword>
<organism evidence="2 3">
    <name type="scientific">Petrolisthes manimaculis</name>
    <dbReference type="NCBI Taxonomy" id="1843537"/>
    <lineage>
        <taxon>Eukaryota</taxon>
        <taxon>Metazoa</taxon>
        <taxon>Ecdysozoa</taxon>
        <taxon>Arthropoda</taxon>
        <taxon>Crustacea</taxon>
        <taxon>Multicrustacea</taxon>
        <taxon>Malacostraca</taxon>
        <taxon>Eumalacostraca</taxon>
        <taxon>Eucarida</taxon>
        <taxon>Decapoda</taxon>
        <taxon>Pleocyemata</taxon>
        <taxon>Anomura</taxon>
        <taxon>Galatheoidea</taxon>
        <taxon>Porcellanidae</taxon>
        <taxon>Petrolisthes</taxon>
    </lineage>
</organism>
<feature type="region of interest" description="Disordered" evidence="1">
    <location>
        <begin position="50"/>
        <end position="157"/>
    </location>
</feature>
<evidence type="ECO:0000256" key="1">
    <source>
        <dbReference type="SAM" id="MobiDB-lite"/>
    </source>
</evidence>
<evidence type="ECO:0000313" key="3">
    <source>
        <dbReference type="Proteomes" id="UP001292094"/>
    </source>
</evidence>
<protein>
    <submittedName>
        <fullName evidence="2">Uncharacterized protein</fullName>
    </submittedName>
</protein>
<dbReference type="AlphaFoldDB" id="A0AAE1NKA4"/>
<accession>A0AAE1NKA4</accession>
<feature type="compositionally biased region" description="Basic and acidic residues" evidence="1">
    <location>
        <begin position="83"/>
        <end position="95"/>
    </location>
</feature>
<comment type="caution">
    <text evidence="2">The sequence shown here is derived from an EMBL/GenBank/DDBJ whole genome shotgun (WGS) entry which is preliminary data.</text>
</comment>
<evidence type="ECO:0000313" key="2">
    <source>
        <dbReference type="EMBL" id="KAK4290752.1"/>
    </source>
</evidence>
<reference evidence="2" key="1">
    <citation type="submission" date="2023-11" db="EMBL/GenBank/DDBJ databases">
        <title>Genome assemblies of two species of porcelain crab, Petrolisthes cinctipes and Petrolisthes manimaculis (Anomura: Porcellanidae).</title>
        <authorList>
            <person name="Angst P."/>
        </authorList>
    </citation>
    <scope>NUCLEOTIDE SEQUENCE</scope>
    <source>
        <strain evidence="2">PB745_02</strain>
        <tissue evidence="2">Gill</tissue>
    </source>
</reference>
<feature type="compositionally biased region" description="Polar residues" evidence="1">
    <location>
        <begin position="60"/>
        <end position="73"/>
    </location>
</feature>
<sequence length="157" mass="17210">MTNPDSLPSGLQCDFERPGECDWEWQEEIPSDIPFRLMTGRRLENIISLQMPGERLSGVLTDSKNNSDGSSRQGRAGTGAGKGRVEEGRVKKSREGQGQGEEEQGGQGQGEEEQGGQGQGEEKQGGQGRVKEVRDRGRVKESRGRNITGRQRKGKQV</sequence>
<dbReference type="Proteomes" id="UP001292094">
    <property type="component" value="Unassembled WGS sequence"/>
</dbReference>
<dbReference type="EMBL" id="JAWZYT010005380">
    <property type="protein sequence ID" value="KAK4290752.1"/>
    <property type="molecule type" value="Genomic_DNA"/>
</dbReference>
<name>A0AAE1NKA4_9EUCA</name>